<dbReference type="SUPFAM" id="SSF46689">
    <property type="entry name" value="Homeodomain-like"/>
    <property type="match status" value="1"/>
</dbReference>
<evidence type="ECO:0000259" key="6">
    <source>
        <dbReference type="PROSITE" id="PS50090"/>
    </source>
</evidence>
<dbReference type="GO" id="GO:0008270">
    <property type="term" value="F:zinc ion binding"/>
    <property type="evidence" value="ECO:0007669"/>
    <property type="project" value="UniProtKB-KW"/>
</dbReference>
<dbReference type="InterPro" id="IPR017930">
    <property type="entry name" value="Myb_dom"/>
</dbReference>
<organism evidence="9">
    <name type="scientific">Scylla olivacea</name>
    <name type="common">Orange mud crab</name>
    <name type="synonym">Cancer olivacea</name>
    <dbReference type="NCBI Taxonomy" id="85551"/>
    <lineage>
        <taxon>Eukaryota</taxon>
        <taxon>Metazoa</taxon>
        <taxon>Ecdysozoa</taxon>
        <taxon>Arthropoda</taxon>
        <taxon>Crustacea</taxon>
        <taxon>Multicrustacea</taxon>
        <taxon>Malacostraca</taxon>
        <taxon>Eumalacostraca</taxon>
        <taxon>Eucarida</taxon>
        <taxon>Decapoda</taxon>
        <taxon>Pleocyemata</taxon>
        <taxon>Brachyura</taxon>
        <taxon>Eubrachyura</taxon>
        <taxon>Portunoidea</taxon>
        <taxon>Portunidae</taxon>
        <taxon>Portuninae</taxon>
        <taxon>Scylla</taxon>
    </lineage>
</organism>
<proteinExistence type="predicted"/>
<sequence>MLEDSDYLPALLPKDEEECGEYYFETDCLALRDNLDYQRLLKALVKLQAQRVKAVKDVEQLQEARESVLKDPIAFVMALQNGENLNLPGPQEIVQIPQIDWEKYNISVITQGMRPKTRKRIIQEMSASQQSIQESKESMNADNKILVRGRLYDESKPQTFNRTWSDEEQRKLEELLIKYPDEPIAWHRWVKISKEIGTRTPLQVQSRVQKYFIALRREGLPVPGKNPKEKALRSITRRKTIMPWYGRRPVSSFMKAFNMYEDAIPKTMPSEGTHSPQADTYDVSDEEDIVDELRNTEEYRELLRVKQVKRLKEQEAETGIVAHHGYSCDGCGMEPITGTRWHCIDCPSSRSTDICENCVKTSFSLECHVPSHHLEPVKAFCLQDAIT</sequence>
<feature type="domain" description="ZZ-type" evidence="7">
    <location>
        <begin position="323"/>
        <end position="382"/>
    </location>
</feature>
<dbReference type="PANTHER" id="PTHR22705">
    <property type="entry name" value="ZINC FINGER, ZZ DOMAIN CONTAINING 3"/>
    <property type="match status" value="1"/>
</dbReference>
<evidence type="ECO:0000313" key="9">
    <source>
        <dbReference type="EMBL" id="JAI67734.1"/>
    </source>
</evidence>
<keyword evidence="3 5" id="KW-0863">Zinc-finger</keyword>
<dbReference type="EMBL" id="GDRN01025037">
    <property type="protein sequence ID" value="JAI67734.1"/>
    <property type="molecule type" value="Transcribed_RNA"/>
</dbReference>
<dbReference type="PROSITE" id="PS50135">
    <property type="entry name" value="ZF_ZZ_2"/>
    <property type="match status" value="1"/>
</dbReference>
<evidence type="ECO:0000256" key="3">
    <source>
        <dbReference type="ARBA" id="ARBA00022771"/>
    </source>
</evidence>
<dbReference type="InterPro" id="IPR000433">
    <property type="entry name" value="Znf_ZZ"/>
</dbReference>
<dbReference type="PANTHER" id="PTHR22705:SF0">
    <property type="entry name" value="ZZ-TYPE ZINC FINGER-CONTAINING PROTEIN 3"/>
    <property type="match status" value="1"/>
</dbReference>
<dbReference type="SUPFAM" id="SSF57850">
    <property type="entry name" value="RING/U-box"/>
    <property type="match status" value="1"/>
</dbReference>
<dbReference type="SMART" id="SM00717">
    <property type="entry name" value="SANT"/>
    <property type="match status" value="1"/>
</dbReference>
<dbReference type="CDD" id="cd00167">
    <property type="entry name" value="SANT"/>
    <property type="match status" value="1"/>
</dbReference>
<evidence type="ECO:0000256" key="4">
    <source>
        <dbReference type="ARBA" id="ARBA00022833"/>
    </source>
</evidence>
<dbReference type="GO" id="GO:0070461">
    <property type="term" value="C:SAGA-type complex"/>
    <property type="evidence" value="ECO:0007669"/>
    <property type="project" value="UniProtKB-ARBA"/>
</dbReference>
<dbReference type="InterPro" id="IPR043145">
    <property type="entry name" value="Znf_ZZ_sf"/>
</dbReference>
<comment type="subcellular location">
    <subcellularLocation>
        <location evidence="1">Nucleus</location>
    </subcellularLocation>
</comment>
<evidence type="ECO:0000259" key="7">
    <source>
        <dbReference type="PROSITE" id="PS50135"/>
    </source>
</evidence>
<dbReference type="SMART" id="SM00291">
    <property type="entry name" value="ZnF_ZZ"/>
    <property type="match status" value="1"/>
</dbReference>
<dbReference type="PROSITE" id="PS50090">
    <property type="entry name" value="MYB_LIKE"/>
    <property type="match status" value="1"/>
</dbReference>
<evidence type="ECO:0000256" key="2">
    <source>
        <dbReference type="ARBA" id="ARBA00022723"/>
    </source>
</evidence>
<dbReference type="Gene3D" id="3.30.60.90">
    <property type="match status" value="1"/>
</dbReference>
<evidence type="ECO:0000259" key="8">
    <source>
        <dbReference type="PROSITE" id="PS51294"/>
    </source>
</evidence>
<feature type="domain" description="HTH myb-type" evidence="8">
    <location>
        <begin position="162"/>
        <end position="216"/>
    </location>
</feature>
<dbReference type="Pfam" id="PF00569">
    <property type="entry name" value="ZZ"/>
    <property type="match status" value="1"/>
</dbReference>
<dbReference type="PROSITE" id="PS51294">
    <property type="entry name" value="HTH_MYB"/>
    <property type="match status" value="1"/>
</dbReference>
<evidence type="ECO:0000256" key="1">
    <source>
        <dbReference type="ARBA" id="ARBA00004123"/>
    </source>
</evidence>
<evidence type="ECO:0000256" key="5">
    <source>
        <dbReference type="PROSITE-ProRule" id="PRU00228"/>
    </source>
</evidence>
<dbReference type="InterPro" id="IPR001005">
    <property type="entry name" value="SANT/Myb"/>
</dbReference>
<accession>A0A0P4X1U2</accession>
<dbReference type="Pfam" id="PF00249">
    <property type="entry name" value="Myb_DNA-binding"/>
    <property type="match status" value="1"/>
</dbReference>
<dbReference type="InterPro" id="IPR009057">
    <property type="entry name" value="Homeodomain-like_sf"/>
</dbReference>
<dbReference type="InterPro" id="IPR037830">
    <property type="entry name" value="ZZZ3"/>
</dbReference>
<keyword evidence="2" id="KW-0479">Metal-binding</keyword>
<dbReference type="GO" id="GO:0005634">
    <property type="term" value="C:nucleus"/>
    <property type="evidence" value="ECO:0007669"/>
    <property type="project" value="UniProtKB-SubCell"/>
</dbReference>
<dbReference type="AlphaFoldDB" id="A0A0P4X1U2"/>
<keyword evidence="4" id="KW-0862">Zinc</keyword>
<protein>
    <submittedName>
        <fullName evidence="9">Uncharacterized protein</fullName>
    </submittedName>
</protein>
<name>A0A0P4X1U2_SCYOL</name>
<dbReference type="Gene3D" id="1.10.10.60">
    <property type="entry name" value="Homeodomain-like"/>
    <property type="match status" value="1"/>
</dbReference>
<reference evidence="9" key="1">
    <citation type="submission" date="2015-09" db="EMBL/GenBank/DDBJ databases">
        <title>Scylla olivacea transcriptome.</title>
        <authorList>
            <person name="Ikhwanuddin M."/>
        </authorList>
    </citation>
    <scope>NUCLEOTIDE SEQUENCE</scope>
</reference>
<feature type="domain" description="Myb-like" evidence="6">
    <location>
        <begin position="156"/>
        <end position="212"/>
    </location>
</feature>